<dbReference type="PROSITE" id="PS51257">
    <property type="entry name" value="PROKAR_LIPOPROTEIN"/>
    <property type="match status" value="1"/>
</dbReference>
<dbReference type="Proteomes" id="UP000295411">
    <property type="component" value="Unassembled WGS sequence"/>
</dbReference>
<accession>A0A4R5TT50</accession>
<name>A0A4R5TT50_9MICC</name>
<sequence>MKADRAVTAGFLVAAALLMSACSVGVGASMGAAAGPAVSQEPAVGGYEGWWNSTPVSGDISGLPKETVAVRTDTGEIVDASARDENGQAAAVDPDDVEYSVVVNPAWPEQSVVIIDTETDEVIESFRVDASGTPLR</sequence>
<reference evidence="2 3" key="1">
    <citation type="submission" date="2019-03" db="EMBL/GenBank/DDBJ databases">
        <title>Arthrobacter sp. nov., an bacterium isolated from biocrust in Mu Us Desert.</title>
        <authorList>
            <person name="Lixiong L."/>
        </authorList>
    </citation>
    <scope>NUCLEOTIDE SEQUENCE [LARGE SCALE GENOMIC DNA]</scope>
    <source>
        <strain evidence="2 3">SLN-3</strain>
    </source>
</reference>
<evidence type="ECO:0000313" key="3">
    <source>
        <dbReference type="Proteomes" id="UP000295411"/>
    </source>
</evidence>
<proteinExistence type="predicted"/>
<organism evidence="2 3">
    <name type="scientific">Arthrobacter crusticola</name>
    <dbReference type="NCBI Taxonomy" id="2547960"/>
    <lineage>
        <taxon>Bacteria</taxon>
        <taxon>Bacillati</taxon>
        <taxon>Actinomycetota</taxon>
        <taxon>Actinomycetes</taxon>
        <taxon>Micrococcales</taxon>
        <taxon>Micrococcaceae</taxon>
        <taxon>Arthrobacter</taxon>
    </lineage>
</organism>
<feature type="chain" id="PRO_5039254960" description="Lipoprotein" evidence="1">
    <location>
        <begin position="29"/>
        <end position="136"/>
    </location>
</feature>
<keyword evidence="1" id="KW-0732">Signal</keyword>
<feature type="signal peptide" evidence="1">
    <location>
        <begin position="1"/>
        <end position="28"/>
    </location>
</feature>
<dbReference type="AlphaFoldDB" id="A0A4R5TT50"/>
<evidence type="ECO:0000256" key="1">
    <source>
        <dbReference type="SAM" id="SignalP"/>
    </source>
</evidence>
<protein>
    <recommendedName>
        <fullName evidence="4">Lipoprotein</fullName>
    </recommendedName>
</protein>
<dbReference type="RefSeq" id="WP_133404776.1">
    <property type="nucleotide sequence ID" value="NZ_SMTK01000005.1"/>
</dbReference>
<evidence type="ECO:0008006" key="4">
    <source>
        <dbReference type="Google" id="ProtNLM"/>
    </source>
</evidence>
<dbReference type="OrthoDB" id="5149246at2"/>
<dbReference type="EMBL" id="SMTK01000005">
    <property type="protein sequence ID" value="TDK24092.1"/>
    <property type="molecule type" value="Genomic_DNA"/>
</dbReference>
<comment type="caution">
    <text evidence="2">The sequence shown here is derived from an EMBL/GenBank/DDBJ whole genome shotgun (WGS) entry which is preliminary data.</text>
</comment>
<keyword evidence="3" id="KW-1185">Reference proteome</keyword>
<evidence type="ECO:0000313" key="2">
    <source>
        <dbReference type="EMBL" id="TDK24092.1"/>
    </source>
</evidence>
<gene>
    <name evidence="2" type="ORF">E2F48_15045</name>
</gene>